<dbReference type="Proteomes" id="UP001433508">
    <property type="component" value="Unassembled WGS sequence"/>
</dbReference>
<gene>
    <name evidence="1" type="ORF">V1525DRAFT_385711</name>
</gene>
<organism evidence="1 2">
    <name type="scientific">Lipomyces kononenkoae</name>
    <name type="common">Yeast</name>
    <dbReference type="NCBI Taxonomy" id="34357"/>
    <lineage>
        <taxon>Eukaryota</taxon>
        <taxon>Fungi</taxon>
        <taxon>Dikarya</taxon>
        <taxon>Ascomycota</taxon>
        <taxon>Saccharomycotina</taxon>
        <taxon>Lipomycetes</taxon>
        <taxon>Lipomycetales</taxon>
        <taxon>Lipomycetaceae</taxon>
        <taxon>Lipomyces</taxon>
    </lineage>
</organism>
<comment type="caution">
    <text evidence="1">The sequence shown here is derived from an EMBL/GenBank/DDBJ whole genome shotgun (WGS) entry which is preliminary data.</text>
</comment>
<dbReference type="EMBL" id="MU971340">
    <property type="protein sequence ID" value="KAK9240351.1"/>
    <property type="molecule type" value="Genomic_DNA"/>
</dbReference>
<proteinExistence type="predicted"/>
<name>A0ACC3T9R3_LIPKO</name>
<reference evidence="2" key="1">
    <citation type="journal article" date="2024" name="Front. Bioeng. Biotechnol.">
        <title>Genome-scale model development and genomic sequencing of the oleaginous clade Lipomyces.</title>
        <authorList>
            <person name="Czajka J.J."/>
            <person name="Han Y."/>
            <person name="Kim J."/>
            <person name="Mondo S.J."/>
            <person name="Hofstad B.A."/>
            <person name="Robles A."/>
            <person name="Haridas S."/>
            <person name="Riley R."/>
            <person name="LaButti K."/>
            <person name="Pangilinan J."/>
            <person name="Andreopoulos W."/>
            <person name="Lipzen A."/>
            <person name="Yan J."/>
            <person name="Wang M."/>
            <person name="Ng V."/>
            <person name="Grigoriev I.V."/>
            <person name="Spatafora J.W."/>
            <person name="Magnuson J.K."/>
            <person name="Baker S.E."/>
            <person name="Pomraning K.R."/>
        </authorList>
    </citation>
    <scope>NUCLEOTIDE SEQUENCE [LARGE SCALE GENOMIC DNA]</scope>
    <source>
        <strain evidence="2">CBS 7786</strain>
    </source>
</reference>
<evidence type="ECO:0000313" key="1">
    <source>
        <dbReference type="EMBL" id="KAK9240351.1"/>
    </source>
</evidence>
<keyword evidence="2" id="KW-1185">Reference proteome</keyword>
<evidence type="ECO:0000313" key="2">
    <source>
        <dbReference type="Proteomes" id="UP001433508"/>
    </source>
</evidence>
<accession>A0ACC3T9R3</accession>
<protein>
    <submittedName>
        <fullName evidence="1">Uncharacterized protein</fullName>
    </submittedName>
</protein>
<sequence>MVVDSENHSLESLGILKQLAANDRPTREAGISALETYLKSSRGISQLDFLKLWKGLYYCMWMTDRPKAQQDMATKLSSLLLITDDANATNFLESFWATICREWNNVDVLRVDKFYLLIRQVVHMMFRKLRQSGWEMTLVEQWMDILISYPLSCTNTSIPDGIRYHMIDIYIDELERSATVPEITETYHSNTKTTPKAEDHRVSSARQSDFPIARIMRPFELLARDGKSKVAKKRVITDVLSDTRLKSIWKYDAPQTKPPTDMTHKPTKRMRIM</sequence>